<dbReference type="RefSeq" id="WP_160755817.1">
    <property type="nucleotide sequence ID" value="NZ_WTYL01000002.1"/>
</dbReference>
<organism evidence="2 3">
    <name type="scientific">Allopontixanthobacter sediminis</name>
    <dbReference type="NCBI Taxonomy" id="1689985"/>
    <lineage>
        <taxon>Bacteria</taxon>
        <taxon>Pseudomonadati</taxon>
        <taxon>Pseudomonadota</taxon>
        <taxon>Alphaproteobacteria</taxon>
        <taxon>Sphingomonadales</taxon>
        <taxon>Erythrobacteraceae</taxon>
        <taxon>Allopontixanthobacter</taxon>
    </lineage>
</organism>
<evidence type="ECO:0000313" key="2">
    <source>
        <dbReference type="EMBL" id="MXP44192.1"/>
    </source>
</evidence>
<proteinExistence type="predicted"/>
<protein>
    <submittedName>
        <fullName evidence="2">Uncharacterized protein</fullName>
    </submittedName>
</protein>
<keyword evidence="1" id="KW-0472">Membrane</keyword>
<feature type="transmembrane region" description="Helical" evidence="1">
    <location>
        <begin position="66"/>
        <end position="86"/>
    </location>
</feature>
<reference evidence="2 3" key="1">
    <citation type="submission" date="2019-12" db="EMBL/GenBank/DDBJ databases">
        <title>Genomic-based taxomic classification of the family Erythrobacteraceae.</title>
        <authorList>
            <person name="Xu L."/>
        </authorList>
    </citation>
    <scope>NUCLEOTIDE SEQUENCE [LARGE SCALE GENOMIC DNA]</scope>
    <source>
        <strain evidence="2 3">KCTC 42453</strain>
    </source>
</reference>
<dbReference type="Proteomes" id="UP000431922">
    <property type="component" value="Unassembled WGS sequence"/>
</dbReference>
<dbReference type="AlphaFoldDB" id="A0A845B3P1"/>
<keyword evidence="1" id="KW-0812">Transmembrane</keyword>
<name>A0A845B3P1_9SPHN</name>
<gene>
    <name evidence="2" type="ORF">GRI65_06965</name>
</gene>
<keyword evidence="3" id="KW-1185">Reference proteome</keyword>
<keyword evidence="1" id="KW-1133">Transmembrane helix</keyword>
<evidence type="ECO:0000313" key="3">
    <source>
        <dbReference type="Proteomes" id="UP000431922"/>
    </source>
</evidence>
<dbReference type="OrthoDB" id="7411171at2"/>
<comment type="caution">
    <text evidence="2">The sequence shown here is derived from an EMBL/GenBank/DDBJ whole genome shotgun (WGS) entry which is preliminary data.</text>
</comment>
<accession>A0A845B3P1</accession>
<evidence type="ECO:0000256" key="1">
    <source>
        <dbReference type="SAM" id="Phobius"/>
    </source>
</evidence>
<sequence length="94" mass="10060">MTTIEAALVIGGILGFLAGLIPRAKAGCATLFVIPIVMLIYTVIELNDPSRRPDALDALYYIFNPLWPTLGALVGFGLARVISGFVKRKKPDGS</sequence>
<dbReference type="EMBL" id="WTYL01000002">
    <property type="protein sequence ID" value="MXP44192.1"/>
    <property type="molecule type" value="Genomic_DNA"/>
</dbReference>
<feature type="transmembrane region" description="Helical" evidence="1">
    <location>
        <begin position="29"/>
        <end position="46"/>
    </location>
</feature>
<feature type="transmembrane region" description="Helical" evidence="1">
    <location>
        <begin position="6"/>
        <end position="22"/>
    </location>
</feature>